<dbReference type="STRING" id="1045558.SAMN05216175_11137"/>
<reference evidence="2" key="1">
    <citation type="submission" date="2016-10" db="EMBL/GenBank/DDBJ databases">
        <authorList>
            <person name="Varghese N."/>
            <person name="Submissions S."/>
        </authorList>
    </citation>
    <scope>NUCLEOTIDE SEQUENCE [LARGE SCALE GENOMIC DNA]</scope>
    <source>
        <strain evidence="2">CGMCC 1.10971</strain>
    </source>
</reference>
<evidence type="ECO:0000313" key="1">
    <source>
        <dbReference type="EMBL" id="SFG68806.1"/>
    </source>
</evidence>
<dbReference type="NCBIfam" id="TIGR03238">
    <property type="entry name" value="dnd_assoc_3"/>
    <property type="match status" value="1"/>
</dbReference>
<proteinExistence type="predicted"/>
<dbReference type="InterPro" id="IPR017647">
    <property type="entry name" value="Dnd_assoc_3"/>
</dbReference>
<dbReference type="OrthoDB" id="257964at2"/>
<name>A0A1I2U1N6_9GAMM</name>
<dbReference type="Proteomes" id="UP000198623">
    <property type="component" value="Unassembled WGS sequence"/>
</dbReference>
<dbReference type="AlphaFoldDB" id="A0A1I2U1N6"/>
<protein>
    <submittedName>
        <fullName evidence="1">DNA phosphorothioation-dependent restriction protein DptF</fullName>
    </submittedName>
</protein>
<dbReference type="EMBL" id="FOOU01000011">
    <property type="protein sequence ID" value="SFG68806.1"/>
    <property type="molecule type" value="Genomic_DNA"/>
</dbReference>
<gene>
    <name evidence="1" type="ORF">SAMN05216175_11137</name>
</gene>
<keyword evidence="2" id="KW-1185">Reference proteome</keyword>
<evidence type="ECO:0000313" key="2">
    <source>
        <dbReference type="Proteomes" id="UP000198623"/>
    </source>
</evidence>
<accession>A0A1I2U1N6</accession>
<organism evidence="1 2">
    <name type="scientific">Neptunomonas qingdaonensis</name>
    <dbReference type="NCBI Taxonomy" id="1045558"/>
    <lineage>
        <taxon>Bacteria</taxon>
        <taxon>Pseudomonadati</taxon>
        <taxon>Pseudomonadota</taxon>
        <taxon>Gammaproteobacteria</taxon>
        <taxon>Oceanospirillales</taxon>
        <taxon>Oceanospirillaceae</taxon>
        <taxon>Neptunomonas</taxon>
    </lineage>
</organism>
<sequence length="530" mass="60928">MPNTPTLRSALSVLSKSSPQAVEVEQDDADKNIYKQFLYITTEIEKDFSKQLNKLEPGEIIFLCGSSGDGKSAILTRYSRKLSNKIKFHLDATHSLDPHNNAISELDKLFSEVAVTRQPLVIGINVGMMGNYAEGGSEEHSVLKDSMRAHIQGNTPPSMHHYFDFERYPKFEFRDHVAHSNFAEAFMQRLTQYNDNPFIPLLEGHDQNGQEPVLCSNFKMLMLPSVQRVIVDALMKARLIKDQFMTSRALLDFLHHLLTSPNYLFDNLYAATDNELSQRIVGFDPANIRTKQIDHFILELKLELIDRDSEFNEFRNEIKKIGILNRLEPQSYIRLFHMLKGSDFANGYHQRFDADFSNTLLEQFARIWKLHDGYNDDSSKDDNNALQHFYSDVLLDGLRRYMNRRAPDLRRGLYFLAEYNQIKVVTALKIKLNFSAIADDRAHHSATFNAYMKVGGTALPALIIGINLYELLIKLKAGYRPNKHDKSTVLILDELVDQITHEANQESTLFFIDGTERYEVELDEGYLQVM</sequence>
<dbReference type="RefSeq" id="WP_090728900.1">
    <property type="nucleotide sequence ID" value="NZ_FOOU01000011.1"/>
</dbReference>